<feature type="region of interest" description="Disordered" evidence="1">
    <location>
        <begin position="1"/>
        <end position="45"/>
    </location>
</feature>
<dbReference type="OrthoDB" id="8954335at2759"/>
<keyword evidence="2" id="KW-0472">Membrane</keyword>
<proteinExistence type="predicted"/>
<accession>X0KJ31</accession>
<evidence type="ECO:0000256" key="1">
    <source>
        <dbReference type="SAM" id="MobiDB-lite"/>
    </source>
</evidence>
<dbReference type="SUPFAM" id="SSF52540">
    <property type="entry name" value="P-loop containing nucleoside triphosphate hydrolases"/>
    <property type="match status" value="1"/>
</dbReference>
<name>X0KJ31_FUSOX</name>
<dbReference type="InterPro" id="IPR027417">
    <property type="entry name" value="P-loop_NTPase"/>
</dbReference>
<reference evidence="3" key="1">
    <citation type="submission" date="2011-11" db="EMBL/GenBank/DDBJ databases">
        <title>The Genome Sequence of Fusarium oxysporum Cotton.</title>
        <authorList>
            <consortium name="The Broad Institute Genome Sequencing Platform"/>
            <person name="Ma L.-J."/>
            <person name="Gale L.R."/>
            <person name="Schwartz D.C."/>
            <person name="Zhou S."/>
            <person name="Corby-Kistler H."/>
            <person name="Young S.K."/>
            <person name="Zeng Q."/>
            <person name="Gargeya S."/>
            <person name="Fitzgerald M."/>
            <person name="Haas B."/>
            <person name="Abouelleil A."/>
            <person name="Alvarado L."/>
            <person name="Arachchi H.M."/>
            <person name="Berlin A."/>
            <person name="Brown A."/>
            <person name="Chapman S.B."/>
            <person name="Chen Z."/>
            <person name="Dunbar C."/>
            <person name="Freedman E."/>
            <person name="Gearin G."/>
            <person name="Goldberg J."/>
            <person name="Griggs A."/>
            <person name="Gujja S."/>
            <person name="Heiman D."/>
            <person name="Howarth C."/>
            <person name="Larson L."/>
            <person name="Lui A."/>
            <person name="MacDonald P.J.P."/>
            <person name="Montmayeur A."/>
            <person name="Murphy C."/>
            <person name="Neiman D."/>
            <person name="Pearson M."/>
            <person name="Priest M."/>
            <person name="Roberts A."/>
            <person name="Saif S."/>
            <person name="Shea T."/>
            <person name="Shenoy N."/>
            <person name="Sisk P."/>
            <person name="Stolte C."/>
            <person name="Sykes S."/>
            <person name="Wortman J."/>
            <person name="Nusbaum C."/>
            <person name="Birren B."/>
        </authorList>
    </citation>
    <scope>NUCLEOTIDE SEQUENCE [LARGE SCALE GENOMIC DNA]</scope>
    <source>
        <strain evidence="3">25433</strain>
    </source>
</reference>
<feature type="transmembrane region" description="Helical" evidence="2">
    <location>
        <begin position="154"/>
        <end position="176"/>
    </location>
</feature>
<dbReference type="EMBL" id="KK035275">
    <property type="protein sequence ID" value="EXM13513.1"/>
    <property type="molecule type" value="Genomic_DNA"/>
</dbReference>
<dbReference type="AlphaFoldDB" id="X0KJ31"/>
<reference evidence="3" key="2">
    <citation type="submission" date="2014-03" db="EMBL/GenBank/DDBJ databases">
        <title>The Genome Annotation of Fusarium oxysporum Cotton.</title>
        <authorList>
            <consortium name="The Broad Institute Genomics Platform"/>
            <person name="Ma L.-J."/>
            <person name="Corby-Kistler H."/>
            <person name="Broz K."/>
            <person name="Gale L.R."/>
            <person name="Jonkers W."/>
            <person name="O'Donnell K."/>
            <person name="Ploetz R."/>
            <person name="Steinberg C."/>
            <person name="Schwartz D.C."/>
            <person name="VanEtten H."/>
            <person name="Zhou S."/>
            <person name="Young S.K."/>
            <person name="Zeng Q."/>
            <person name="Gargeya S."/>
            <person name="Fitzgerald M."/>
            <person name="Abouelleil A."/>
            <person name="Alvarado L."/>
            <person name="Chapman S.B."/>
            <person name="Gainer-Dewar J."/>
            <person name="Goldberg J."/>
            <person name="Griggs A."/>
            <person name="Gujja S."/>
            <person name="Hansen M."/>
            <person name="Howarth C."/>
            <person name="Imamovic A."/>
            <person name="Ireland A."/>
            <person name="Larimer J."/>
            <person name="McCowan C."/>
            <person name="Murphy C."/>
            <person name="Pearson M."/>
            <person name="Poon T.W."/>
            <person name="Priest M."/>
            <person name="Roberts A."/>
            <person name="Saif S."/>
            <person name="Shea T."/>
            <person name="Sykes S."/>
            <person name="Wortman J."/>
            <person name="Nusbaum C."/>
            <person name="Birren B."/>
        </authorList>
    </citation>
    <scope>NUCLEOTIDE SEQUENCE</scope>
    <source>
        <strain evidence="3">25433</strain>
    </source>
</reference>
<evidence type="ECO:0008006" key="4">
    <source>
        <dbReference type="Google" id="ProtNLM"/>
    </source>
</evidence>
<dbReference type="HOGENOM" id="CLU_047275_0_0_1"/>
<protein>
    <recommendedName>
        <fullName evidence="4">G domain-containing protein</fullName>
    </recommendedName>
</protein>
<dbReference type="CDD" id="cd00882">
    <property type="entry name" value="Ras_like_GTPase"/>
    <property type="match status" value="1"/>
</dbReference>
<dbReference type="Gene3D" id="3.40.50.300">
    <property type="entry name" value="P-loop containing nucleotide triphosphate hydrolases"/>
    <property type="match status" value="1"/>
</dbReference>
<evidence type="ECO:0000256" key="2">
    <source>
        <dbReference type="SAM" id="Phobius"/>
    </source>
</evidence>
<sequence length="452" mass="49638">MTLAPAKAVASQSGIDVSDSQPNCFDDEMQSKDVPSAEDTDANGSTGWKPWGYKRLVKLVAKAKGAASKQVLEFIQMHMRGTKLILVMGQAGTGKTSILEELSGLKLGVGHEIESGTLQYQVCPAVIDGEQYLFIDTAGFGAADVNNMDNFHDIMGCLTVLGPFVTIAGVLFVYGFPQERLNADDLRTIRWIQCFCGPDFFSNITMVTSKWDKYSNHKSFPNHWRKMEDLSNQEDVKRILSPPGRFHGGAMYHHGLPEGRGSTTSFVDLLYHPEDCGRRGDELRNLIRRRYRNSKPSELQILREMKQKIPMSETQAAKVLEADVTKSSISISDHSAVLSAIGDDGKSSNGDQRGSGPGSAKPQADQDPVIGSKPDKGTSKQSSRTKSGPSIDESSWLRKIIQWVIIARNASGYFENARKKGHESSNRGGSGTGPEWRLWSSVKDWWFGSAAA</sequence>
<evidence type="ECO:0000313" key="3">
    <source>
        <dbReference type="EMBL" id="EXM13513.1"/>
    </source>
</evidence>
<gene>
    <name evidence="3" type="ORF">FOTG_18036</name>
</gene>
<dbReference type="Proteomes" id="UP000030701">
    <property type="component" value="Unassembled WGS sequence"/>
</dbReference>
<keyword evidence="2" id="KW-0812">Transmembrane</keyword>
<feature type="region of interest" description="Disordered" evidence="1">
    <location>
        <begin position="340"/>
        <end position="391"/>
    </location>
</feature>
<keyword evidence="2" id="KW-1133">Transmembrane helix</keyword>
<feature type="compositionally biased region" description="Polar residues" evidence="1">
    <location>
        <begin position="379"/>
        <end position="388"/>
    </location>
</feature>
<feature type="compositionally biased region" description="Polar residues" evidence="1">
    <location>
        <begin position="10"/>
        <end position="23"/>
    </location>
</feature>
<organism evidence="3">
    <name type="scientific">Fusarium oxysporum f. sp. vasinfectum 25433</name>
    <dbReference type="NCBI Taxonomy" id="1089449"/>
    <lineage>
        <taxon>Eukaryota</taxon>
        <taxon>Fungi</taxon>
        <taxon>Dikarya</taxon>
        <taxon>Ascomycota</taxon>
        <taxon>Pezizomycotina</taxon>
        <taxon>Sordariomycetes</taxon>
        <taxon>Hypocreomycetidae</taxon>
        <taxon>Hypocreales</taxon>
        <taxon>Nectriaceae</taxon>
        <taxon>Fusarium</taxon>
        <taxon>Fusarium oxysporum species complex</taxon>
    </lineage>
</organism>